<dbReference type="RefSeq" id="WP_183382706.1">
    <property type="nucleotide sequence ID" value="NZ_JACHXR010000002.1"/>
</dbReference>
<sequence>MRRSIPGIAAVLLGGTLLASPALAEEMPRQAPPEGAEVDIIAPQDDASVSGPLTVRMGLEGMGVAPAGMEAPNTGHHHLLIDTPLAEVDLSAPLPSSDQTRHFGGGQTQTTLELPAGEHTLQLLFMDHRHLSFDPPVVSDPITITVE</sequence>
<protein>
    <recommendedName>
        <fullName evidence="2">DUF4399 domain-containing protein</fullName>
    </recommendedName>
</protein>
<feature type="signal peptide" evidence="1">
    <location>
        <begin position="1"/>
        <end position="24"/>
    </location>
</feature>
<keyword evidence="4" id="KW-1185">Reference proteome</keyword>
<keyword evidence="1" id="KW-0732">Signal</keyword>
<comment type="caution">
    <text evidence="3">The sequence shown here is derived from an EMBL/GenBank/DDBJ whole genome shotgun (WGS) entry which is preliminary data.</text>
</comment>
<dbReference type="InterPro" id="IPR025512">
    <property type="entry name" value="DUF4399"/>
</dbReference>
<dbReference type="Pfam" id="PF14347">
    <property type="entry name" value="DUF4399"/>
    <property type="match status" value="1"/>
</dbReference>
<reference evidence="3 4" key="1">
    <citation type="submission" date="2020-08" db="EMBL/GenBank/DDBJ databases">
        <title>Genomic Encyclopedia of Type Strains, Phase III (KMG-III): the genomes of soil and plant-associated and newly described type strains.</title>
        <authorList>
            <person name="Whitman W."/>
        </authorList>
    </citation>
    <scope>NUCLEOTIDE SEQUENCE [LARGE SCALE GENOMIC DNA]</scope>
    <source>
        <strain evidence="3 4">CECT 7744</strain>
    </source>
</reference>
<dbReference type="AlphaFoldDB" id="A0A7W5ET15"/>
<name>A0A7W5ET15_9GAMM</name>
<dbReference type="Proteomes" id="UP000518892">
    <property type="component" value="Unassembled WGS sequence"/>
</dbReference>
<feature type="chain" id="PRO_5031104022" description="DUF4399 domain-containing protein" evidence="1">
    <location>
        <begin position="25"/>
        <end position="147"/>
    </location>
</feature>
<organism evidence="3 4">
    <name type="scientific">Halomonas stenophila</name>
    <dbReference type="NCBI Taxonomy" id="795312"/>
    <lineage>
        <taxon>Bacteria</taxon>
        <taxon>Pseudomonadati</taxon>
        <taxon>Pseudomonadota</taxon>
        <taxon>Gammaproteobacteria</taxon>
        <taxon>Oceanospirillales</taxon>
        <taxon>Halomonadaceae</taxon>
        <taxon>Halomonas</taxon>
    </lineage>
</organism>
<dbReference type="EMBL" id="JACHXR010000002">
    <property type="protein sequence ID" value="MBB3230205.1"/>
    <property type="molecule type" value="Genomic_DNA"/>
</dbReference>
<feature type="domain" description="DUF4399" evidence="2">
    <location>
        <begin position="55"/>
        <end position="147"/>
    </location>
</feature>
<gene>
    <name evidence="3" type="ORF">FHR97_001039</name>
</gene>
<proteinExistence type="predicted"/>
<evidence type="ECO:0000313" key="3">
    <source>
        <dbReference type="EMBL" id="MBB3230205.1"/>
    </source>
</evidence>
<accession>A0A7W5ET15</accession>
<evidence type="ECO:0000313" key="4">
    <source>
        <dbReference type="Proteomes" id="UP000518892"/>
    </source>
</evidence>
<evidence type="ECO:0000259" key="2">
    <source>
        <dbReference type="Pfam" id="PF14347"/>
    </source>
</evidence>
<evidence type="ECO:0000256" key="1">
    <source>
        <dbReference type="SAM" id="SignalP"/>
    </source>
</evidence>